<feature type="domain" description="Beta-lactamase-related" evidence="2">
    <location>
        <begin position="158"/>
        <end position="452"/>
    </location>
</feature>
<dbReference type="InterPro" id="IPR024981">
    <property type="entry name" value="DUF3887"/>
</dbReference>
<dbReference type="PANTHER" id="PTHR46825:SF8">
    <property type="entry name" value="BETA-LACTAMASE-RELATED"/>
    <property type="match status" value="1"/>
</dbReference>
<feature type="chain" id="PRO_5046309482" evidence="1">
    <location>
        <begin position="20"/>
        <end position="471"/>
    </location>
</feature>
<proteinExistence type="predicted"/>
<sequence>MKTTVVLLFVLLLSSNLFAQNERYGRVSALFVENFNAEEFEDIFQLFSVEMKEALPIGKTAEFLSGLKSQMGNINETEFLQFQNGSYASYISTFERGVLLLNISLNEENEINGLLVQPFQEKQAVKEDPVVNSLSGFPKKEIDLIFNNSKDFPNNSQLSIAMIKNGEVQYFGLLIENDSVKNIVNENKIFEIGSITKVFTATLLAEALEKGEVEIDDTINPIFPFFFRDSIEITFGSLANHTSGLPRLPSNLNSSSFNPQNPYRNYGEEEIEAYLQNELRLSHAPGSVYDYSNLGMGLLGYALGKKYGKTYQELLEEKIFDKYKMTKSTIINDFDDEEMVKGLDASGNETQNWEFDVLAGLGGILSTTNEMSNFVIAQFDPNNRELKRSRIPTFTASDQMKLALGWHLMKLDAQKEVYWHNGGTGGYSSSLVMDVEKEHAVIILSNVSAFNANKQNIDNLAFGLLKSFETN</sequence>
<dbReference type="Gene3D" id="3.10.450.590">
    <property type="match status" value="1"/>
</dbReference>
<dbReference type="SUPFAM" id="SSF56601">
    <property type="entry name" value="beta-lactamase/transpeptidase-like"/>
    <property type="match status" value="1"/>
</dbReference>
<dbReference type="Pfam" id="PF00144">
    <property type="entry name" value="Beta-lactamase"/>
    <property type="match status" value="1"/>
</dbReference>
<dbReference type="Pfam" id="PF13026">
    <property type="entry name" value="DUF3887"/>
    <property type="match status" value="1"/>
</dbReference>
<dbReference type="InterPro" id="IPR001466">
    <property type="entry name" value="Beta-lactam-related"/>
</dbReference>
<feature type="signal peptide" evidence="1">
    <location>
        <begin position="1"/>
        <end position="19"/>
    </location>
</feature>
<keyword evidence="1" id="KW-0732">Signal</keyword>
<dbReference type="EMBL" id="JAKZGO010000026">
    <property type="protein sequence ID" value="MCH7415609.1"/>
    <property type="molecule type" value="Genomic_DNA"/>
</dbReference>
<dbReference type="RefSeq" id="WP_241414486.1">
    <property type="nucleotide sequence ID" value="NZ_JAKZGO010000026.1"/>
</dbReference>
<dbReference type="Proteomes" id="UP001165430">
    <property type="component" value="Unassembled WGS sequence"/>
</dbReference>
<dbReference type="InterPro" id="IPR050491">
    <property type="entry name" value="AmpC-like"/>
</dbReference>
<evidence type="ECO:0000259" key="3">
    <source>
        <dbReference type="Pfam" id="PF13026"/>
    </source>
</evidence>
<name>A0ABS9VGN6_9BACT</name>
<organism evidence="4 5">
    <name type="scientific">Belliella alkalica</name>
    <dbReference type="NCBI Taxonomy" id="1730871"/>
    <lineage>
        <taxon>Bacteria</taxon>
        <taxon>Pseudomonadati</taxon>
        <taxon>Bacteroidota</taxon>
        <taxon>Cytophagia</taxon>
        <taxon>Cytophagales</taxon>
        <taxon>Cyclobacteriaceae</taxon>
        <taxon>Belliella</taxon>
    </lineage>
</organism>
<keyword evidence="5" id="KW-1185">Reference proteome</keyword>
<evidence type="ECO:0000259" key="2">
    <source>
        <dbReference type="Pfam" id="PF00144"/>
    </source>
</evidence>
<protein>
    <submittedName>
        <fullName evidence="4">Beta-lactamase family protein</fullName>
    </submittedName>
</protein>
<gene>
    <name evidence="4" type="ORF">MM213_19060</name>
</gene>
<dbReference type="InterPro" id="IPR012338">
    <property type="entry name" value="Beta-lactam/transpept-like"/>
</dbReference>
<feature type="domain" description="DUF3887" evidence="3">
    <location>
        <begin position="29"/>
        <end position="114"/>
    </location>
</feature>
<comment type="caution">
    <text evidence="4">The sequence shown here is derived from an EMBL/GenBank/DDBJ whole genome shotgun (WGS) entry which is preliminary data.</text>
</comment>
<accession>A0ABS9VGN6</accession>
<evidence type="ECO:0000256" key="1">
    <source>
        <dbReference type="SAM" id="SignalP"/>
    </source>
</evidence>
<evidence type="ECO:0000313" key="4">
    <source>
        <dbReference type="EMBL" id="MCH7415609.1"/>
    </source>
</evidence>
<reference evidence="4" key="1">
    <citation type="submission" date="2022-03" db="EMBL/GenBank/DDBJ databases">
        <title>De novo assembled genomes of Belliella spp. (Cyclobacteriaceae) strains.</title>
        <authorList>
            <person name="Szabo A."/>
            <person name="Korponai K."/>
            <person name="Felfoldi T."/>
        </authorList>
    </citation>
    <scope>NUCLEOTIDE SEQUENCE</scope>
    <source>
        <strain evidence="4">DSM 111903</strain>
    </source>
</reference>
<dbReference type="PANTHER" id="PTHR46825">
    <property type="entry name" value="D-ALANYL-D-ALANINE-CARBOXYPEPTIDASE/ENDOPEPTIDASE AMPH"/>
    <property type="match status" value="1"/>
</dbReference>
<evidence type="ECO:0000313" key="5">
    <source>
        <dbReference type="Proteomes" id="UP001165430"/>
    </source>
</evidence>
<dbReference type="Gene3D" id="3.40.710.10">
    <property type="entry name" value="DD-peptidase/beta-lactamase superfamily"/>
    <property type="match status" value="1"/>
</dbReference>